<organism evidence="2">
    <name type="scientific">Trypanosoma vivax (strain Y486)</name>
    <dbReference type="NCBI Taxonomy" id="1055687"/>
    <lineage>
        <taxon>Eukaryota</taxon>
        <taxon>Discoba</taxon>
        <taxon>Euglenozoa</taxon>
        <taxon>Kinetoplastea</taxon>
        <taxon>Metakinetoplastina</taxon>
        <taxon>Trypanosomatida</taxon>
        <taxon>Trypanosomatidae</taxon>
        <taxon>Trypanosoma</taxon>
        <taxon>Duttonella</taxon>
    </lineage>
</organism>
<sequence length="153" mass="17667">MRFCSATTRFTWSLNDLYCNAPPLVRLRHLFYYCCHYYRRGRRTYRYKVVAVFFMFCTSLLPTLSPPTPQNHARTTQTDTYCRLSLPSCLSVCDSLRVCVCVGLVYRQSPGYIFRSSPAHLTGLTFLSFFLCVCVCVAREPRTCTRTDFALGT</sequence>
<keyword evidence="1" id="KW-0812">Transmembrane</keyword>
<evidence type="ECO:0000313" key="2">
    <source>
        <dbReference type="EMBL" id="CCC51289.1"/>
    </source>
</evidence>
<proteinExistence type="predicted"/>
<feature type="transmembrane region" description="Helical" evidence="1">
    <location>
        <begin position="119"/>
        <end position="138"/>
    </location>
</feature>
<dbReference type="AlphaFoldDB" id="G0U5Y8"/>
<evidence type="ECO:0000256" key="1">
    <source>
        <dbReference type="SAM" id="Phobius"/>
    </source>
</evidence>
<name>G0U5Y8_TRYVY</name>
<feature type="transmembrane region" description="Helical" evidence="1">
    <location>
        <begin position="47"/>
        <end position="65"/>
    </location>
</feature>
<reference evidence="2" key="1">
    <citation type="journal article" date="2012" name="Proc. Natl. Acad. Sci. U.S.A.">
        <title>Antigenic diversity is generated by distinct evolutionary mechanisms in African trypanosome species.</title>
        <authorList>
            <person name="Jackson A.P."/>
            <person name="Berry A."/>
            <person name="Aslett M."/>
            <person name="Allison H.C."/>
            <person name="Burton P."/>
            <person name="Vavrova-Anderson J."/>
            <person name="Brown R."/>
            <person name="Browne H."/>
            <person name="Corton N."/>
            <person name="Hauser H."/>
            <person name="Gamble J."/>
            <person name="Gilderthorp R."/>
            <person name="Marcello L."/>
            <person name="McQuillan J."/>
            <person name="Otto T.D."/>
            <person name="Quail M.A."/>
            <person name="Sanders M.J."/>
            <person name="van Tonder A."/>
            <person name="Ginger M.L."/>
            <person name="Field M.C."/>
            <person name="Barry J.D."/>
            <person name="Hertz-Fowler C."/>
            <person name="Berriman M."/>
        </authorList>
    </citation>
    <scope>NUCLEOTIDE SEQUENCE</scope>
    <source>
        <strain evidence="2">Y486</strain>
    </source>
</reference>
<gene>
    <name evidence="2" type="ORF">TVY486_1003420</name>
</gene>
<keyword evidence="1" id="KW-1133">Transmembrane helix</keyword>
<accession>G0U5Y8</accession>
<dbReference type="VEuPathDB" id="TriTrypDB:TvY486_1003420"/>
<keyword evidence="1" id="KW-0472">Membrane</keyword>
<protein>
    <submittedName>
        <fullName evidence="2">Uncharacterized protein</fullName>
    </submittedName>
</protein>
<dbReference type="EMBL" id="HE573026">
    <property type="protein sequence ID" value="CCC51289.1"/>
    <property type="molecule type" value="Genomic_DNA"/>
</dbReference>